<dbReference type="EMBL" id="CP043494">
    <property type="protein sequence ID" value="WNG43231.1"/>
    <property type="molecule type" value="Genomic_DNA"/>
</dbReference>
<evidence type="ECO:0000313" key="1">
    <source>
        <dbReference type="EMBL" id="WNG43231.1"/>
    </source>
</evidence>
<evidence type="ECO:0000313" key="2">
    <source>
        <dbReference type="Proteomes" id="UP001611383"/>
    </source>
</evidence>
<gene>
    <name evidence="1" type="ORF">F0U60_03310</name>
</gene>
<reference evidence="1 2" key="1">
    <citation type="submission" date="2019-08" db="EMBL/GenBank/DDBJ databases">
        <title>Archangium and Cystobacter genomes.</title>
        <authorList>
            <person name="Chen I.-C.K."/>
            <person name="Wielgoss S."/>
        </authorList>
    </citation>
    <scope>NUCLEOTIDE SEQUENCE [LARGE SCALE GENOMIC DNA]</scope>
    <source>
        <strain evidence="1 2">Cbm 6</strain>
    </source>
</reference>
<keyword evidence="2" id="KW-1185">Reference proteome</keyword>
<dbReference type="RefSeq" id="WP_395813840.1">
    <property type="nucleotide sequence ID" value="NZ_CP043494.1"/>
</dbReference>
<name>A0ABY9WHF5_9BACT</name>
<evidence type="ECO:0008006" key="3">
    <source>
        <dbReference type="Google" id="ProtNLM"/>
    </source>
</evidence>
<dbReference type="Proteomes" id="UP001611383">
    <property type="component" value="Chromosome"/>
</dbReference>
<sequence length="90" mass="10409">MSWATVEYTEKLVRYFRGVCERHPEDEAFARDLRFAEELARLNRERPSDWGSLLRSLIRRLEEARSSGDPWGSGVHEVYVAAKNLAETAP</sequence>
<organism evidence="1 2">
    <name type="scientific">Archangium minus</name>
    <dbReference type="NCBI Taxonomy" id="83450"/>
    <lineage>
        <taxon>Bacteria</taxon>
        <taxon>Pseudomonadati</taxon>
        <taxon>Myxococcota</taxon>
        <taxon>Myxococcia</taxon>
        <taxon>Myxococcales</taxon>
        <taxon>Cystobacterineae</taxon>
        <taxon>Archangiaceae</taxon>
        <taxon>Archangium</taxon>
    </lineage>
</organism>
<protein>
    <recommendedName>
        <fullName evidence="3">CdiI immunity protein domain-containing protein</fullName>
    </recommendedName>
</protein>
<proteinExistence type="predicted"/>
<accession>A0ABY9WHF5</accession>